<dbReference type="Proteomes" id="UP001054945">
    <property type="component" value="Unassembled WGS sequence"/>
</dbReference>
<accession>A0AAV4V752</accession>
<protein>
    <submittedName>
        <fullName evidence="1">Uncharacterized protein</fullName>
    </submittedName>
</protein>
<evidence type="ECO:0000313" key="1">
    <source>
        <dbReference type="EMBL" id="GIY65370.1"/>
    </source>
</evidence>
<keyword evidence="2" id="KW-1185">Reference proteome</keyword>
<organism evidence="1 2">
    <name type="scientific">Caerostris extrusa</name>
    <name type="common">Bark spider</name>
    <name type="synonym">Caerostris bankana</name>
    <dbReference type="NCBI Taxonomy" id="172846"/>
    <lineage>
        <taxon>Eukaryota</taxon>
        <taxon>Metazoa</taxon>
        <taxon>Ecdysozoa</taxon>
        <taxon>Arthropoda</taxon>
        <taxon>Chelicerata</taxon>
        <taxon>Arachnida</taxon>
        <taxon>Araneae</taxon>
        <taxon>Araneomorphae</taxon>
        <taxon>Entelegynae</taxon>
        <taxon>Araneoidea</taxon>
        <taxon>Araneidae</taxon>
        <taxon>Caerostris</taxon>
    </lineage>
</organism>
<sequence length="70" mass="8368">MSQVEQLSAHASRKEPLLRSHRLMPHRPMRKMAKHLMEERWQTAAITRVDMNPYGFVKHLPTCHRCLMNF</sequence>
<comment type="caution">
    <text evidence="1">The sequence shown here is derived from an EMBL/GenBank/DDBJ whole genome shotgun (WGS) entry which is preliminary data.</text>
</comment>
<proteinExistence type="predicted"/>
<evidence type="ECO:0000313" key="2">
    <source>
        <dbReference type="Proteomes" id="UP001054945"/>
    </source>
</evidence>
<gene>
    <name evidence="1" type="ORF">CEXT_777071</name>
</gene>
<name>A0AAV4V752_CAEEX</name>
<dbReference type="AlphaFoldDB" id="A0AAV4V752"/>
<dbReference type="EMBL" id="BPLR01013984">
    <property type="protein sequence ID" value="GIY65370.1"/>
    <property type="molecule type" value="Genomic_DNA"/>
</dbReference>
<reference evidence="1 2" key="1">
    <citation type="submission" date="2021-06" db="EMBL/GenBank/DDBJ databases">
        <title>Caerostris extrusa draft genome.</title>
        <authorList>
            <person name="Kono N."/>
            <person name="Arakawa K."/>
        </authorList>
    </citation>
    <scope>NUCLEOTIDE SEQUENCE [LARGE SCALE GENOMIC DNA]</scope>
</reference>